<dbReference type="PROSITE" id="PS50297">
    <property type="entry name" value="ANK_REP_REGION"/>
    <property type="match status" value="2"/>
</dbReference>
<keyword evidence="2 3" id="KW-0040">ANK repeat</keyword>
<dbReference type="EMBL" id="JFJN01000051">
    <property type="protein sequence ID" value="EZH79584.1"/>
    <property type="molecule type" value="Genomic_DNA"/>
</dbReference>
<keyword evidence="1" id="KW-0677">Repeat</keyword>
<keyword evidence="5" id="KW-1185">Reference proteome</keyword>
<evidence type="ECO:0000313" key="5">
    <source>
        <dbReference type="Proteomes" id="UP000023842"/>
    </source>
</evidence>
<name>A0ABN0SAV0_9GAMM</name>
<dbReference type="Gene3D" id="1.25.40.20">
    <property type="entry name" value="Ankyrin repeat-containing domain"/>
    <property type="match status" value="1"/>
</dbReference>
<protein>
    <recommendedName>
        <fullName evidence="6">Ankyrin repeat domain-containing protein</fullName>
    </recommendedName>
</protein>
<proteinExistence type="predicted"/>
<evidence type="ECO:0000256" key="3">
    <source>
        <dbReference type="PROSITE-ProRule" id="PRU00023"/>
    </source>
</evidence>
<comment type="caution">
    <text evidence="4">The sequence shown here is derived from an EMBL/GenBank/DDBJ whole genome shotgun (WGS) entry which is preliminary data.</text>
</comment>
<dbReference type="RefSeq" id="WP_037002570.1">
    <property type="nucleotide sequence ID" value="NZ_JFJN01000051.1"/>
</dbReference>
<gene>
    <name evidence="4" type="ORF">AU05_17330</name>
</gene>
<evidence type="ECO:0000256" key="2">
    <source>
        <dbReference type="ARBA" id="ARBA00023043"/>
    </source>
</evidence>
<evidence type="ECO:0008006" key="6">
    <source>
        <dbReference type="Google" id="ProtNLM"/>
    </source>
</evidence>
<dbReference type="InterPro" id="IPR036770">
    <property type="entry name" value="Ankyrin_rpt-contain_sf"/>
</dbReference>
<dbReference type="SUPFAM" id="SSF48403">
    <property type="entry name" value="Ankyrin repeat"/>
    <property type="match status" value="1"/>
</dbReference>
<evidence type="ECO:0000313" key="4">
    <source>
        <dbReference type="EMBL" id="EZH79584.1"/>
    </source>
</evidence>
<dbReference type="Pfam" id="PF13637">
    <property type="entry name" value="Ank_4"/>
    <property type="match status" value="1"/>
</dbReference>
<accession>A0ABN0SAV0</accession>
<dbReference type="InterPro" id="IPR002110">
    <property type="entry name" value="Ankyrin_rpt"/>
</dbReference>
<dbReference type="PANTHER" id="PTHR24171">
    <property type="entry name" value="ANKYRIN REPEAT DOMAIN-CONTAINING PROTEIN 39-RELATED"/>
    <property type="match status" value="1"/>
</dbReference>
<dbReference type="SMART" id="SM00248">
    <property type="entry name" value="ANK"/>
    <property type="match status" value="3"/>
</dbReference>
<dbReference type="Proteomes" id="UP000023842">
    <property type="component" value="Unassembled WGS sequence"/>
</dbReference>
<dbReference type="PANTHER" id="PTHR24171:SF8">
    <property type="entry name" value="BRCA1-ASSOCIATED RING DOMAIN PROTEIN 1"/>
    <property type="match status" value="1"/>
</dbReference>
<reference evidence="5" key="1">
    <citation type="journal article" date="2014" name="Genome Announc.">
        <title>Draft Genome Sequence of the algae degrading bacterium Pseudomonas mendocina AD6.</title>
        <authorList>
            <person name="Barney B.M."/>
            <person name="Lenneman E.M."/>
        </authorList>
    </citation>
    <scope>NUCLEOTIDE SEQUENCE [LARGE SCALE GENOMIC DNA]</scope>
    <source>
        <strain evidence="5">AD6</strain>
    </source>
</reference>
<organism evidence="4 5">
    <name type="scientific">Ectopseudomonas composti</name>
    <dbReference type="NCBI Taxonomy" id="658457"/>
    <lineage>
        <taxon>Bacteria</taxon>
        <taxon>Pseudomonadati</taxon>
        <taxon>Pseudomonadota</taxon>
        <taxon>Gammaproteobacteria</taxon>
        <taxon>Pseudomonadales</taxon>
        <taxon>Pseudomonadaceae</taxon>
        <taxon>Ectopseudomonas</taxon>
    </lineage>
</organism>
<sequence length="195" mass="21223">MTIDAGNQALLDAATAGDFERVRQLAQAGADLDALDNGELLLDRVVSAFTLPDSVPAFAAEMLRLLLQLGADPNRPDDEGMTALHTAMLAQNVELMRILLEGGAVPNGMPGSSPGETLYDWAEFDYRYSTWDEPFGLQGSLMPPDAPTAADKASEDAWLLYLDHCAVKHGARRPDYLFLLREFGARTATELGRNR</sequence>
<feature type="repeat" description="ANK" evidence="3">
    <location>
        <begin position="5"/>
        <end position="37"/>
    </location>
</feature>
<evidence type="ECO:0000256" key="1">
    <source>
        <dbReference type="ARBA" id="ARBA00022737"/>
    </source>
</evidence>
<dbReference type="PROSITE" id="PS50088">
    <property type="entry name" value="ANK_REPEAT"/>
    <property type="match status" value="2"/>
</dbReference>
<feature type="repeat" description="ANK" evidence="3">
    <location>
        <begin position="79"/>
        <end position="104"/>
    </location>
</feature>